<organism evidence="5 6">
    <name type="scientific">Aedes aegypti</name>
    <name type="common">Yellowfever mosquito</name>
    <name type="synonym">Culex aegypti</name>
    <dbReference type="NCBI Taxonomy" id="7159"/>
    <lineage>
        <taxon>Eukaryota</taxon>
        <taxon>Metazoa</taxon>
        <taxon>Ecdysozoa</taxon>
        <taxon>Arthropoda</taxon>
        <taxon>Hexapoda</taxon>
        <taxon>Insecta</taxon>
        <taxon>Pterygota</taxon>
        <taxon>Neoptera</taxon>
        <taxon>Endopterygota</taxon>
        <taxon>Diptera</taxon>
        <taxon>Nematocera</taxon>
        <taxon>Culicoidea</taxon>
        <taxon>Culicidae</taxon>
        <taxon>Culicinae</taxon>
        <taxon>Aedini</taxon>
        <taxon>Aedes</taxon>
        <taxon>Stegomyia</taxon>
    </lineage>
</organism>
<dbReference type="OrthoDB" id="7765410at2759"/>
<dbReference type="Pfam" id="PF00628">
    <property type="entry name" value="PHD"/>
    <property type="match status" value="1"/>
</dbReference>
<dbReference type="InterPro" id="IPR013083">
    <property type="entry name" value="Znf_RING/FYVE/PHD"/>
</dbReference>
<reference evidence="5 6" key="1">
    <citation type="submission" date="2017-06" db="EMBL/GenBank/DDBJ databases">
        <title>Aedes aegypti genome working group (AGWG) sequencing and assembly.</title>
        <authorList>
            <consortium name="Aedes aegypti Genome Working Group (AGWG)"/>
            <person name="Matthews B.J."/>
        </authorList>
    </citation>
    <scope>NUCLEOTIDE SEQUENCE [LARGE SCALE GENOMIC DNA]</scope>
    <source>
        <strain evidence="5 6">LVP_AGWG</strain>
    </source>
</reference>
<evidence type="ECO:0000256" key="3">
    <source>
        <dbReference type="ARBA" id="ARBA00022833"/>
    </source>
</evidence>
<dbReference type="Proteomes" id="UP000008820">
    <property type="component" value="Chromosome 2"/>
</dbReference>
<protein>
    <submittedName>
        <fullName evidence="5">Uncharacterized protein</fullName>
    </submittedName>
</protein>
<feature type="region of interest" description="Disordered" evidence="4">
    <location>
        <begin position="253"/>
        <end position="336"/>
    </location>
</feature>
<dbReference type="InterPro" id="IPR001965">
    <property type="entry name" value="Znf_PHD"/>
</dbReference>
<proteinExistence type="predicted"/>
<dbReference type="AlphaFoldDB" id="A0A6I8TZ25"/>
<gene>
    <name evidence="5" type="primary">110675205</name>
</gene>
<keyword evidence="6" id="KW-1185">Reference proteome</keyword>
<dbReference type="InterPro" id="IPR019786">
    <property type="entry name" value="Zinc_finger_PHD-type_CS"/>
</dbReference>
<dbReference type="PROSITE" id="PS01359">
    <property type="entry name" value="ZF_PHD_1"/>
    <property type="match status" value="1"/>
</dbReference>
<feature type="region of interest" description="Disordered" evidence="4">
    <location>
        <begin position="1"/>
        <end position="50"/>
    </location>
</feature>
<dbReference type="SUPFAM" id="SSF57903">
    <property type="entry name" value="FYVE/PHD zinc finger"/>
    <property type="match status" value="1"/>
</dbReference>
<feature type="compositionally biased region" description="Basic and acidic residues" evidence="4">
    <location>
        <begin position="130"/>
        <end position="154"/>
    </location>
</feature>
<keyword evidence="2" id="KW-0863">Zinc-finger</keyword>
<keyword evidence="1" id="KW-0479">Metal-binding</keyword>
<evidence type="ECO:0000256" key="4">
    <source>
        <dbReference type="SAM" id="MobiDB-lite"/>
    </source>
</evidence>
<sequence length="336" mass="37667">MSEMNVKTAGKAGETSNGKSGDQISKNTEIPPSHPSCSYSKSPLDNQDPKTVITYEPNSCRTCNKADNSLMVQCDSCDDWHHFDCVGVTREVEQNSWNCCRCVTAAAYQKKSNPKLETLKSRKPKKVSTKTKEKKPCKSAKHSVDKKKAQKVDKVTTSGRQRSKVIEQEFGTTRTNKIPEVSSKSGKDKPVAGTKDAKSIMSTSSRRSERMVLEVQLKKLEAEQTLMEEEMKRKRELLERKFSLLEEIAEVASNRSVRSCVADDQQDPAEKVSSWLQDQETDESSRSDDSRSTSDTSEDSSVDDETSEEESSTGLPEDDSDESEQHRWSRANHVLH</sequence>
<evidence type="ECO:0000313" key="6">
    <source>
        <dbReference type="Proteomes" id="UP000008820"/>
    </source>
</evidence>
<dbReference type="InterPro" id="IPR011011">
    <property type="entry name" value="Znf_FYVE_PHD"/>
</dbReference>
<feature type="compositionally biased region" description="Acidic residues" evidence="4">
    <location>
        <begin position="296"/>
        <end position="322"/>
    </location>
</feature>
<dbReference type="InterPro" id="IPR019787">
    <property type="entry name" value="Znf_PHD-finger"/>
</dbReference>
<feature type="compositionally biased region" description="Basic and acidic residues" evidence="4">
    <location>
        <begin position="185"/>
        <end position="198"/>
    </location>
</feature>
<evidence type="ECO:0000256" key="1">
    <source>
        <dbReference type="ARBA" id="ARBA00022723"/>
    </source>
</evidence>
<dbReference type="InParanoid" id="A0A6I8TZ25"/>
<dbReference type="GO" id="GO:0008270">
    <property type="term" value="F:zinc ion binding"/>
    <property type="evidence" value="ECO:0007669"/>
    <property type="project" value="UniProtKB-KW"/>
</dbReference>
<accession>A0A6I8TZ25</accession>
<name>A0A6I8TZ25_AEDAE</name>
<evidence type="ECO:0000256" key="2">
    <source>
        <dbReference type="ARBA" id="ARBA00022771"/>
    </source>
</evidence>
<feature type="region of interest" description="Disordered" evidence="4">
    <location>
        <begin position="178"/>
        <end position="211"/>
    </location>
</feature>
<feature type="compositionally biased region" description="Polar residues" evidence="4">
    <location>
        <begin position="14"/>
        <end position="45"/>
    </location>
</feature>
<feature type="compositionally biased region" description="Basic and acidic residues" evidence="4">
    <location>
        <begin position="283"/>
        <end position="292"/>
    </location>
</feature>
<keyword evidence="3" id="KW-0862">Zinc</keyword>
<dbReference type="EnsemblMetazoa" id="AAEL021009-RA">
    <property type="protein sequence ID" value="AAEL021009-PA"/>
    <property type="gene ID" value="AAEL021009"/>
</dbReference>
<evidence type="ECO:0000313" key="5">
    <source>
        <dbReference type="EnsemblMetazoa" id="AAEL021009-PA"/>
    </source>
</evidence>
<dbReference type="SMART" id="SM00249">
    <property type="entry name" value="PHD"/>
    <property type="match status" value="1"/>
</dbReference>
<dbReference type="PROSITE" id="PS50016">
    <property type="entry name" value="ZF_PHD_2"/>
    <property type="match status" value="1"/>
</dbReference>
<feature type="region of interest" description="Disordered" evidence="4">
    <location>
        <begin position="115"/>
        <end position="160"/>
    </location>
</feature>
<reference evidence="5" key="2">
    <citation type="submission" date="2020-05" db="UniProtKB">
        <authorList>
            <consortium name="EnsemblMetazoa"/>
        </authorList>
    </citation>
    <scope>IDENTIFICATION</scope>
    <source>
        <strain evidence="5">LVP_AGWG</strain>
    </source>
</reference>
<dbReference type="Gene3D" id="3.30.40.10">
    <property type="entry name" value="Zinc/RING finger domain, C3HC4 (zinc finger)"/>
    <property type="match status" value="1"/>
</dbReference>